<dbReference type="InterPro" id="IPR029752">
    <property type="entry name" value="D-isomer_DH_CS1"/>
</dbReference>
<proteinExistence type="inferred from homology"/>
<dbReference type="PROSITE" id="PS00670">
    <property type="entry name" value="D_2_HYDROXYACID_DH_2"/>
    <property type="match status" value="1"/>
</dbReference>
<evidence type="ECO:0000259" key="5">
    <source>
        <dbReference type="Pfam" id="PF00389"/>
    </source>
</evidence>
<evidence type="ECO:0000259" key="6">
    <source>
        <dbReference type="Pfam" id="PF02826"/>
    </source>
</evidence>
<evidence type="ECO:0000256" key="4">
    <source>
        <dbReference type="RuleBase" id="RU003719"/>
    </source>
</evidence>
<evidence type="ECO:0000313" key="7">
    <source>
        <dbReference type="EMBL" id="MBW4864585.1"/>
    </source>
</evidence>
<evidence type="ECO:0000256" key="1">
    <source>
        <dbReference type="ARBA" id="ARBA00005854"/>
    </source>
</evidence>
<dbReference type="Proteomes" id="UP001196873">
    <property type="component" value="Unassembled WGS sequence"/>
</dbReference>
<dbReference type="RefSeq" id="WP_007133858.1">
    <property type="nucleotide sequence ID" value="NZ_CABKPN010000001.1"/>
</dbReference>
<evidence type="ECO:0000256" key="2">
    <source>
        <dbReference type="ARBA" id="ARBA00023002"/>
    </source>
</evidence>
<keyword evidence="3" id="KW-0520">NAD</keyword>
<dbReference type="SUPFAM" id="SSF52283">
    <property type="entry name" value="Formate/glycerate dehydrogenase catalytic domain-like"/>
    <property type="match status" value="1"/>
</dbReference>
<dbReference type="GO" id="GO:0004617">
    <property type="term" value="F:phosphoglycerate dehydrogenase activity"/>
    <property type="evidence" value="ECO:0007669"/>
    <property type="project" value="UniProtKB-ARBA"/>
</dbReference>
<feature type="domain" description="D-isomer specific 2-hydroxyacid dehydrogenase catalytic" evidence="5">
    <location>
        <begin position="18"/>
        <end position="317"/>
    </location>
</feature>
<dbReference type="Gene3D" id="3.40.50.720">
    <property type="entry name" value="NAD(P)-binding Rossmann-like Domain"/>
    <property type="match status" value="2"/>
</dbReference>
<reference evidence="7" key="1">
    <citation type="submission" date="2021-07" db="EMBL/GenBank/DDBJ databases">
        <title>Genomic diversity and antimicrobial resistance of Prevotella spp. isolated from chronic lung disease airways.</title>
        <authorList>
            <person name="Webb K.A."/>
            <person name="Olagoke O.S."/>
            <person name="Baird T."/>
            <person name="Neill J."/>
            <person name="Pham A."/>
            <person name="Wells T.J."/>
            <person name="Ramsay K.A."/>
            <person name="Bell S.C."/>
            <person name="Sarovich D.S."/>
            <person name="Price E.P."/>
        </authorList>
    </citation>
    <scope>NUCLEOTIDE SEQUENCE</scope>
    <source>
        <strain evidence="7">SCHI0047.S.3</strain>
    </source>
</reference>
<dbReference type="GO" id="GO:0006564">
    <property type="term" value="P:L-serine biosynthetic process"/>
    <property type="evidence" value="ECO:0007669"/>
    <property type="project" value="UniProtKB-ARBA"/>
</dbReference>
<dbReference type="AlphaFoldDB" id="A0AAW4NMV4"/>
<dbReference type="EMBL" id="JAHXRF010000001">
    <property type="protein sequence ID" value="MBW4864585.1"/>
    <property type="molecule type" value="Genomic_DNA"/>
</dbReference>
<dbReference type="PROSITE" id="PS00671">
    <property type="entry name" value="D_2_HYDROXYACID_DH_3"/>
    <property type="match status" value="1"/>
</dbReference>
<dbReference type="Pfam" id="PF02826">
    <property type="entry name" value="2-Hacid_dh_C"/>
    <property type="match status" value="1"/>
</dbReference>
<comment type="similarity">
    <text evidence="1 4">Belongs to the D-isomer specific 2-hydroxyacid dehydrogenase family.</text>
</comment>
<sequence>MKIVELDGYAANPGDLSWETIQALGEFKLYDRTAPKDIVNRAKDAEIILVNKVNITKEIIEQLPKLKYIGVLATGYNVVDIDAAKAHGIVVTNIPAYSTESVAQMTFAHILNLTNRVEHYAQLNREGKWSHNSDFCYWDTPLREISGKTLGIVGLGNIGCKVAKIARDFGMDVFAFTSKNSADLPEGIQKTTLEGLFAVSDILSLHCPLTADTFEMINKATLNKMKKGALLINTGRGQLINDADVAEALENGQLGGYGADVMCSEPPSEDNPLFAQPNAFITPHIAWATKEARARLLAICADNIKAFIEGHPQNVVNP</sequence>
<gene>
    <name evidence="7" type="ORF">KZY68_00835</name>
</gene>
<comment type="caution">
    <text evidence="7">The sequence shown here is derived from an EMBL/GenBank/DDBJ whole genome shotgun (WGS) entry which is preliminary data.</text>
</comment>
<protein>
    <submittedName>
        <fullName evidence="7">D-2-hydroxyacid dehydrogenase</fullName>
    </submittedName>
</protein>
<keyword evidence="2 4" id="KW-0560">Oxidoreductase</keyword>
<evidence type="ECO:0000313" key="8">
    <source>
        <dbReference type="Proteomes" id="UP001196873"/>
    </source>
</evidence>
<feature type="domain" description="D-isomer specific 2-hydroxyacid dehydrogenase NAD-binding" evidence="6">
    <location>
        <begin position="107"/>
        <end position="286"/>
    </location>
</feature>
<dbReference type="PANTHER" id="PTHR43761">
    <property type="entry name" value="D-ISOMER SPECIFIC 2-HYDROXYACID DEHYDROGENASE FAMILY PROTEIN (AFU_ORTHOLOGUE AFUA_1G13630)"/>
    <property type="match status" value="1"/>
</dbReference>
<accession>A0AAW4NMV4</accession>
<dbReference type="SUPFAM" id="SSF51735">
    <property type="entry name" value="NAD(P)-binding Rossmann-fold domains"/>
    <property type="match status" value="1"/>
</dbReference>
<dbReference type="InterPro" id="IPR029753">
    <property type="entry name" value="D-isomer_DH_CS"/>
</dbReference>
<name>A0AAW4NMV4_9BACT</name>
<evidence type="ECO:0000256" key="3">
    <source>
        <dbReference type="ARBA" id="ARBA00023027"/>
    </source>
</evidence>
<dbReference type="PANTHER" id="PTHR43761:SF1">
    <property type="entry name" value="D-ISOMER SPECIFIC 2-HYDROXYACID DEHYDROGENASE CATALYTIC DOMAIN-CONTAINING PROTEIN-RELATED"/>
    <property type="match status" value="1"/>
</dbReference>
<dbReference type="InterPro" id="IPR006140">
    <property type="entry name" value="D-isomer_DH_NAD-bd"/>
</dbReference>
<dbReference type="InterPro" id="IPR050418">
    <property type="entry name" value="D-iso_2-hydroxyacid_DH_PdxB"/>
</dbReference>
<dbReference type="GO" id="GO:0047545">
    <property type="term" value="F:(S)-2-hydroxyglutarate dehydrogenase activity"/>
    <property type="evidence" value="ECO:0007669"/>
    <property type="project" value="UniProtKB-ARBA"/>
</dbReference>
<dbReference type="InterPro" id="IPR036291">
    <property type="entry name" value="NAD(P)-bd_dom_sf"/>
</dbReference>
<organism evidence="7 8">
    <name type="scientific">Segatella salivae</name>
    <dbReference type="NCBI Taxonomy" id="228604"/>
    <lineage>
        <taxon>Bacteria</taxon>
        <taxon>Pseudomonadati</taxon>
        <taxon>Bacteroidota</taxon>
        <taxon>Bacteroidia</taxon>
        <taxon>Bacteroidales</taxon>
        <taxon>Prevotellaceae</taxon>
        <taxon>Segatella</taxon>
    </lineage>
</organism>
<dbReference type="Pfam" id="PF00389">
    <property type="entry name" value="2-Hacid_dh"/>
    <property type="match status" value="1"/>
</dbReference>
<dbReference type="FunFam" id="3.40.50.720:FF:000041">
    <property type="entry name" value="D-3-phosphoglycerate dehydrogenase"/>
    <property type="match status" value="1"/>
</dbReference>
<dbReference type="InterPro" id="IPR006139">
    <property type="entry name" value="D-isomer_2_OHA_DH_cat_dom"/>
</dbReference>
<dbReference type="CDD" id="cd12162">
    <property type="entry name" value="2-Hacid_dh_4"/>
    <property type="match status" value="1"/>
</dbReference>
<dbReference type="PROSITE" id="PS00065">
    <property type="entry name" value="D_2_HYDROXYACID_DH_1"/>
    <property type="match status" value="1"/>
</dbReference>
<dbReference type="GO" id="GO:0051287">
    <property type="term" value="F:NAD binding"/>
    <property type="evidence" value="ECO:0007669"/>
    <property type="project" value="InterPro"/>
</dbReference>